<evidence type="ECO:0000313" key="1">
    <source>
        <dbReference type="EMBL" id="MPN16612.1"/>
    </source>
</evidence>
<proteinExistence type="predicted"/>
<dbReference type="AlphaFoldDB" id="A0A645FSK8"/>
<organism evidence="1">
    <name type="scientific">bioreactor metagenome</name>
    <dbReference type="NCBI Taxonomy" id="1076179"/>
    <lineage>
        <taxon>unclassified sequences</taxon>
        <taxon>metagenomes</taxon>
        <taxon>ecological metagenomes</taxon>
    </lineage>
</organism>
<name>A0A645FSK8_9ZZZZ</name>
<reference evidence="1" key="1">
    <citation type="submission" date="2019-08" db="EMBL/GenBank/DDBJ databases">
        <authorList>
            <person name="Kucharzyk K."/>
            <person name="Murdoch R.W."/>
            <person name="Higgins S."/>
            <person name="Loffler F."/>
        </authorList>
    </citation>
    <scope>NUCLEOTIDE SEQUENCE</scope>
</reference>
<protein>
    <submittedName>
        <fullName evidence="1">Uncharacterized protein</fullName>
    </submittedName>
</protein>
<gene>
    <name evidence="1" type="ORF">SDC9_163957</name>
</gene>
<dbReference type="EMBL" id="VSSQ01063599">
    <property type="protein sequence ID" value="MPN16612.1"/>
    <property type="molecule type" value="Genomic_DNA"/>
</dbReference>
<accession>A0A645FSK8</accession>
<comment type="caution">
    <text evidence="1">The sequence shown here is derived from an EMBL/GenBank/DDBJ whole genome shotgun (WGS) entry which is preliminary data.</text>
</comment>
<sequence length="56" mass="5931">MVKGDRDFLRLREGHEVVGGGLLHGDLGVEDFIDPIGRDGGAGIHDEDHGEAHEGA</sequence>